<organism evidence="11 12">
    <name type="scientific">Pseudobacteriovorax antillogorgiicola</name>
    <dbReference type="NCBI Taxonomy" id="1513793"/>
    <lineage>
        <taxon>Bacteria</taxon>
        <taxon>Pseudomonadati</taxon>
        <taxon>Bdellovibrionota</taxon>
        <taxon>Oligoflexia</taxon>
        <taxon>Oligoflexales</taxon>
        <taxon>Pseudobacteriovoracaceae</taxon>
        <taxon>Pseudobacteriovorax</taxon>
    </lineage>
</organism>
<feature type="transmembrane region" description="Helical" evidence="10">
    <location>
        <begin position="12"/>
        <end position="31"/>
    </location>
</feature>
<keyword evidence="7" id="KW-0406">Ion transport</keyword>
<evidence type="ECO:0000256" key="8">
    <source>
        <dbReference type="ARBA" id="ARBA00023136"/>
    </source>
</evidence>
<dbReference type="Proteomes" id="UP000192907">
    <property type="component" value="Unassembled WGS sequence"/>
</dbReference>
<keyword evidence="12" id="KW-1185">Reference proteome</keyword>
<evidence type="ECO:0000256" key="5">
    <source>
        <dbReference type="ARBA" id="ARBA00022692"/>
    </source>
</evidence>
<evidence type="ECO:0000313" key="11">
    <source>
        <dbReference type="EMBL" id="SME96688.1"/>
    </source>
</evidence>
<dbReference type="PANTHER" id="PTHR43298">
    <property type="entry name" value="MULTIDRUG RESISTANCE PROTEIN NORM-RELATED"/>
    <property type="match status" value="1"/>
</dbReference>
<feature type="transmembrane region" description="Helical" evidence="10">
    <location>
        <begin position="84"/>
        <end position="114"/>
    </location>
</feature>
<dbReference type="RefSeq" id="WP_132315166.1">
    <property type="nucleotide sequence ID" value="NZ_FWZT01000002.1"/>
</dbReference>
<evidence type="ECO:0000313" key="12">
    <source>
        <dbReference type="Proteomes" id="UP000192907"/>
    </source>
</evidence>
<gene>
    <name evidence="11" type="ORF">SAMN06296036_102306</name>
</gene>
<dbReference type="CDD" id="cd13131">
    <property type="entry name" value="MATE_NorM_like"/>
    <property type="match status" value="1"/>
</dbReference>
<proteinExistence type="predicted"/>
<dbReference type="NCBIfam" id="TIGR00797">
    <property type="entry name" value="matE"/>
    <property type="match status" value="1"/>
</dbReference>
<evidence type="ECO:0000256" key="2">
    <source>
        <dbReference type="ARBA" id="ARBA00022448"/>
    </source>
</evidence>
<accession>A0A1Y6BDZ4</accession>
<keyword evidence="3" id="KW-0050">Antiport</keyword>
<name>A0A1Y6BDZ4_9BACT</name>
<feature type="transmembrane region" description="Helical" evidence="10">
    <location>
        <begin position="126"/>
        <end position="143"/>
    </location>
</feature>
<reference evidence="12" key="1">
    <citation type="submission" date="2017-04" db="EMBL/GenBank/DDBJ databases">
        <authorList>
            <person name="Varghese N."/>
            <person name="Submissions S."/>
        </authorList>
    </citation>
    <scope>NUCLEOTIDE SEQUENCE [LARGE SCALE GENOMIC DNA]</scope>
    <source>
        <strain evidence="12">RKEM611</strain>
    </source>
</reference>
<feature type="transmembrane region" description="Helical" evidence="10">
    <location>
        <begin position="155"/>
        <end position="173"/>
    </location>
</feature>
<keyword evidence="6 10" id="KW-1133">Transmembrane helix</keyword>
<dbReference type="PANTHER" id="PTHR43298:SF2">
    <property type="entry name" value="FMN_FAD EXPORTER YEEO-RELATED"/>
    <property type="match status" value="1"/>
</dbReference>
<dbReference type="AlphaFoldDB" id="A0A1Y6BDZ4"/>
<protein>
    <recommendedName>
        <fullName evidence="9">Multidrug-efflux transporter</fullName>
    </recommendedName>
</protein>
<feature type="transmembrane region" description="Helical" evidence="10">
    <location>
        <begin position="316"/>
        <end position="338"/>
    </location>
</feature>
<dbReference type="STRING" id="1513793.SAMN06296036_102306"/>
<dbReference type="InterPro" id="IPR002528">
    <property type="entry name" value="MATE_fam"/>
</dbReference>
<dbReference type="GO" id="GO:0042910">
    <property type="term" value="F:xenobiotic transmembrane transporter activity"/>
    <property type="evidence" value="ECO:0007669"/>
    <property type="project" value="InterPro"/>
</dbReference>
<keyword evidence="2" id="KW-0813">Transport</keyword>
<feature type="transmembrane region" description="Helical" evidence="10">
    <location>
        <begin position="53"/>
        <end position="72"/>
    </location>
</feature>
<evidence type="ECO:0000256" key="7">
    <source>
        <dbReference type="ARBA" id="ARBA00023065"/>
    </source>
</evidence>
<evidence type="ECO:0000256" key="1">
    <source>
        <dbReference type="ARBA" id="ARBA00004651"/>
    </source>
</evidence>
<keyword evidence="4" id="KW-1003">Cell membrane</keyword>
<dbReference type="GO" id="GO:0005886">
    <property type="term" value="C:plasma membrane"/>
    <property type="evidence" value="ECO:0007669"/>
    <property type="project" value="UniProtKB-SubCell"/>
</dbReference>
<dbReference type="InterPro" id="IPR048279">
    <property type="entry name" value="MdtK-like"/>
</dbReference>
<feature type="transmembrane region" description="Helical" evidence="10">
    <location>
        <begin position="274"/>
        <end position="296"/>
    </location>
</feature>
<dbReference type="GO" id="GO:0006811">
    <property type="term" value="P:monoatomic ion transport"/>
    <property type="evidence" value="ECO:0007669"/>
    <property type="project" value="UniProtKB-KW"/>
</dbReference>
<feature type="transmembrane region" description="Helical" evidence="10">
    <location>
        <begin position="419"/>
        <end position="439"/>
    </location>
</feature>
<sequence>MFPGIYEFRRLIMLAVPVILSQVGNISMGLVDTYVVGKVSAEDLAGVAAGNSLVWPLLIVAIGLLLGIDTIVSQSFSRRDFKTIYQCLGFSFLLSLTLSLLLIPVILLAADYFYLTGATPAVVEKAVPYIKVVAFSTPFLVMFNCLQKFWQAMEIATPVTIIIVVANILNYVLDEAFVLGRWGFPALGSEGVAYATLIGRVFMFLAILGLSFYLWSKQKPAFRPTLATLLGFDKVLAKLFLKLSIPAASQIGLEVAAFNVMTLIGATLGAKPLAAHHIVLNIATTTFMFPMGLSMATSIRVGNHCGLQQYQKASQVGFLGISLGAIVMALFGLILFLFPETLIGLFTEDSEVVSMALTVIGLCALFQVVDGIQVVSGGALRGSGDTKTSLYANLAGFYFIGFPVSILACFTFNQGLWGLWLGLATGLLLVSIFNTLMWYKRVKRLQES</sequence>
<evidence type="ECO:0000256" key="3">
    <source>
        <dbReference type="ARBA" id="ARBA00022449"/>
    </source>
</evidence>
<evidence type="ECO:0000256" key="10">
    <source>
        <dbReference type="SAM" id="Phobius"/>
    </source>
</evidence>
<keyword evidence="8 10" id="KW-0472">Membrane</keyword>
<feature type="transmembrane region" description="Helical" evidence="10">
    <location>
        <begin position="193"/>
        <end position="215"/>
    </location>
</feature>
<comment type="subcellular location">
    <subcellularLocation>
        <location evidence="1">Cell membrane</location>
        <topology evidence="1">Multi-pass membrane protein</topology>
    </subcellularLocation>
</comment>
<evidence type="ECO:0000256" key="9">
    <source>
        <dbReference type="ARBA" id="ARBA00031636"/>
    </source>
</evidence>
<evidence type="ECO:0000256" key="4">
    <source>
        <dbReference type="ARBA" id="ARBA00022475"/>
    </source>
</evidence>
<keyword evidence="5 10" id="KW-0812">Transmembrane</keyword>
<dbReference type="InterPro" id="IPR050222">
    <property type="entry name" value="MATE_MdtK"/>
</dbReference>
<feature type="transmembrane region" description="Helical" evidence="10">
    <location>
        <begin position="350"/>
        <end position="369"/>
    </location>
</feature>
<dbReference type="GO" id="GO:0015297">
    <property type="term" value="F:antiporter activity"/>
    <property type="evidence" value="ECO:0007669"/>
    <property type="project" value="UniProtKB-KW"/>
</dbReference>
<dbReference type="Pfam" id="PF01554">
    <property type="entry name" value="MatE"/>
    <property type="match status" value="2"/>
</dbReference>
<feature type="transmembrane region" description="Helical" evidence="10">
    <location>
        <begin position="390"/>
        <end position="413"/>
    </location>
</feature>
<evidence type="ECO:0000256" key="6">
    <source>
        <dbReference type="ARBA" id="ARBA00022989"/>
    </source>
</evidence>
<dbReference type="PIRSF" id="PIRSF006603">
    <property type="entry name" value="DinF"/>
    <property type="match status" value="1"/>
</dbReference>
<dbReference type="EMBL" id="FWZT01000002">
    <property type="protein sequence ID" value="SME96688.1"/>
    <property type="molecule type" value="Genomic_DNA"/>
</dbReference>
<dbReference type="OrthoDB" id="9780160at2"/>